<dbReference type="Pfam" id="PF08534">
    <property type="entry name" value="Redoxin"/>
    <property type="match status" value="1"/>
</dbReference>
<dbReference type="InterPro" id="IPR013766">
    <property type="entry name" value="Thioredoxin_domain"/>
</dbReference>
<evidence type="ECO:0000256" key="1">
    <source>
        <dbReference type="ARBA" id="ARBA00004196"/>
    </source>
</evidence>
<evidence type="ECO:0000256" key="3">
    <source>
        <dbReference type="ARBA" id="ARBA00023284"/>
    </source>
</evidence>
<feature type="signal peptide" evidence="4">
    <location>
        <begin position="1"/>
        <end position="21"/>
    </location>
</feature>
<keyword evidence="8" id="KW-1185">Reference proteome</keyword>
<evidence type="ECO:0000313" key="8">
    <source>
        <dbReference type="Proteomes" id="UP000054985"/>
    </source>
</evidence>
<keyword evidence="2" id="KW-0201">Cytochrome c-type biogenesis</keyword>
<evidence type="ECO:0000256" key="4">
    <source>
        <dbReference type="SAM" id="SignalP"/>
    </source>
</evidence>
<dbReference type="Gene3D" id="3.40.30.10">
    <property type="entry name" value="Glutaredoxin"/>
    <property type="match status" value="1"/>
</dbReference>
<dbReference type="PANTHER" id="PTHR42852:SF18">
    <property type="entry name" value="CHROMOSOME UNDETERMINED SCAFFOLD_47, WHOLE GENOME SHOTGUN SEQUENCE"/>
    <property type="match status" value="1"/>
</dbReference>
<dbReference type="STRING" id="39962.Lmor_0573"/>
<keyword evidence="3" id="KW-0676">Redox-active center</keyword>
<dbReference type="EMBL" id="UGOG01000001">
    <property type="protein sequence ID" value="STX63141.1"/>
    <property type="molecule type" value="Genomic_DNA"/>
</dbReference>
<dbReference type="InterPro" id="IPR036249">
    <property type="entry name" value="Thioredoxin-like_sf"/>
</dbReference>
<evidence type="ECO:0000313" key="6">
    <source>
        <dbReference type="EMBL" id="KTD37381.1"/>
    </source>
</evidence>
<dbReference type="InterPro" id="IPR013740">
    <property type="entry name" value="Redoxin"/>
</dbReference>
<dbReference type="InterPro" id="IPR017937">
    <property type="entry name" value="Thioredoxin_CS"/>
</dbReference>
<evidence type="ECO:0000313" key="7">
    <source>
        <dbReference type="EMBL" id="STX63141.1"/>
    </source>
</evidence>
<dbReference type="GO" id="GO:0017004">
    <property type="term" value="P:cytochrome complex assembly"/>
    <property type="evidence" value="ECO:0007669"/>
    <property type="project" value="UniProtKB-KW"/>
</dbReference>
<evidence type="ECO:0000259" key="5">
    <source>
        <dbReference type="PROSITE" id="PS51352"/>
    </source>
</evidence>
<dbReference type="CDD" id="cd02966">
    <property type="entry name" value="TlpA_like_family"/>
    <property type="match status" value="1"/>
</dbReference>
<gene>
    <name evidence="7" type="primary">trxA_1</name>
    <name evidence="6" type="synonym">ccmG_1</name>
    <name evidence="6" type="ORF">Lmor_0573</name>
    <name evidence="7" type="ORF">NCTC12239_02083</name>
</gene>
<dbReference type="EMBL" id="LNYN01000013">
    <property type="protein sequence ID" value="KTD37381.1"/>
    <property type="molecule type" value="Genomic_DNA"/>
</dbReference>
<evidence type="ECO:0000256" key="2">
    <source>
        <dbReference type="ARBA" id="ARBA00022748"/>
    </source>
</evidence>
<dbReference type="InterPro" id="IPR050553">
    <property type="entry name" value="Thioredoxin_ResA/DsbE_sf"/>
</dbReference>
<sequence>MRACALISLFICALMPSVLFAVGEGSAVPAISLPLMSNPATKVNIANIKAKYILIDFWASWCASCRQSMSELSSLSKSLNSKGLKVVGINTDKDPAAAKQFLKMYPSSFSHLSDPDGTAAKQFGLSKMPTSYLIGPDKKIIRVFPGYDAGNSAIIKGLVK</sequence>
<feature type="chain" id="PRO_5016623574" evidence="4">
    <location>
        <begin position="22"/>
        <end position="160"/>
    </location>
</feature>
<comment type="subcellular location">
    <subcellularLocation>
        <location evidence="1">Cell envelope</location>
    </subcellularLocation>
</comment>
<dbReference type="SUPFAM" id="SSF52833">
    <property type="entry name" value="Thioredoxin-like"/>
    <property type="match status" value="1"/>
</dbReference>
<accession>A0A378K5K8</accession>
<keyword evidence="4" id="KW-0732">Signal</keyword>
<organism evidence="7 9">
    <name type="scientific">Legionella moravica</name>
    <dbReference type="NCBI Taxonomy" id="39962"/>
    <lineage>
        <taxon>Bacteria</taxon>
        <taxon>Pseudomonadati</taxon>
        <taxon>Pseudomonadota</taxon>
        <taxon>Gammaproteobacteria</taxon>
        <taxon>Legionellales</taxon>
        <taxon>Legionellaceae</taxon>
        <taxon>Legionella</taxon>
    </lineage>
</organism>
<evidence type="ECO:0000313" key="9">
    <source>
        <dbReference type="Proteomes" id="UP000254040"/>
    </source>
</evidence>
<reference evidence="7 9" key="2">
    <citation type="submission" date="2018-06" db="EMBL/GenBank/DDBJ databases">
        <authorList>
            <consortium name="Pathogen Informatics"/>
            <person name="Doyle S."/>
        </authorList>
    </citation>
    <scope>NUCLEOTIDE SEQUENCE [LARGE SCALE GENOMIC DNA]</scope>
    <source>
        <strain evidence="7 9">NCTC12239</strain>
    </source>
</reference>
<dbReference type="PROSITE" id="PS51352">
    <property type="entry name" value="THIOREDOXIN_2"/>
    <property type="match status" value="1"/>
</dbReference>
<proteinExistence type="predicted"/>
<dbReference type="PANTHER" id="PTHR42852">
    <property type="entry name" value="THIOL:DISULFIDE INTERCHANGE PROTEIN DSBE"/>
    <property type="match status" value="1"/>
</dbReference>
<dbReference type="GO" id="GO:0015036">
    <property type="term" value="F:disulfide oxidoreductase activity"/>
    <property type="evidence" value="ECO:0007669"/>
    <property type="project" value="UniProtKB-ARBA"/>
</dbReference>
<feature type="domain" description="Thioredoxin" evidence="5">
    <location>
        <begin position="22"/>
        <end position="160"/>
    </location>
</feature>
<name>A0A378K5K8_9GAMM</name>
<protein>
    <submittedName>
        <fullName evidence="6 7">Cytochrome C biogenesis protein</fullName>
    </submittedName>
</protein>
<reference evidence="6 8" key="1">
    <citation type="submission" date="2015-11" db="EMBL/GenBank/DDBJ databases">
        <title>Genomic analysis of 38 Legionella species identifies large and diverse effector repertoires.</title>
        <authorList>
            <person name="Burstein D."/>
            <person name="Amaro F."/>
            <person name="Zusman T."/>
            <person name="Lifshitz Z."/>
            <person name="Cohen O."/>
            <person name="Gilbert J.A."/>
            <person name="Pupko T."/>
            <person name="Shuman H.A."/>
            <person name="Segal G."/>
        </authorList>
    </citation>
    <scope>NUCLEOTIDE SEQUENCE [LARGE SCALE GENOMIC DNA]</scope>
    <source>
        <strain evidence="6 8">ATCC 43877</strain>
    </source>
</reference>
<dbReference type="PROSITE" id="PS00194">
    <property type="entry name" value="THIOREDOXIN_1"/>
    <property type="match status" value="1"/>
</dbReference>
<dbReference type="Proteomes" id="UP000254040">
    <property type="component" value="Unassembled WGS sequence"/>
</dbReference>
<dbReference type="GO" id="GO:0030313">
    <property type="term" value="C:cell envelope"/>
    <property type="evidence" value="ECO:0007669"/>
    <property type="project" value="UniProtKB-SubCell"/>
</dbReference>
<dbReference type="Proteomes" id="UP000054985">
    <property type="component" value="Unassembled WGS sequence"/>
</dbReference>
<dbReference type="AlphaFoldDB" id="A0A378K5K8"/>